<gene>
    <name evidence="1" type="ORF">OVN521_LOCUS49873</name>
</gene>
<organism evidence="1 2">
    <name type="scientific">Rotaria magnacalcarata</name>
    <dbReference type="NCBI Taxonomy" id="392030"/>
    <lineage>
        <taxon>Eukaryota</taxon>
        <taxon>Metazoa</taxon>
        <taxon>Spiralia</taxon>
        <taxon>Gnathifera</taxon>
        <taxon>Rotifera</taxon>
        <taxon>Eurotatoria</taxon>
        <taxon>Bdelloidea</taxon>
        <taxon>Philodinida</taxon>
        <taxon>Philodinidae</taxon>
        <taxon>Rotaria</taxon>
    </lineage>
</organism>
<accession>A0A821KXD8</accession>
<name>A0A821KXD8_9BILA</name>
<evidence type="ECO:0000313" key="2">
    <source>
        <dbReference type="Proteomes" id="UP000663866"/>
    </source>
</evidence>
<dbReference type="AlphaFoldDB" id="A0A821KXD8"/>
<keyword evidence="2" id="KW-1185">Reference proteome</keyword>
<evidence type="ECO:0000313" key="1">
    <source>
        <dbReference type="EMBL" id="CAF4743007.1"/>
    </source>
</evidence>
<dbReference type="EMBL" id="CAJOBG010111760">
    <property type="protein sequence ID" value="CAF4743007.1"/>
    <property type="molecule type" value="Genomic_DNA"/>
</dbReference>
<reference evidence="1" key="1">
    <citation type="submission" date="2021-02" db="EMBL/GenBank/DDBJ databases">
        <authorList>
            <person name="Nowell W R."/>
        </authorList>
    </citation>
    <scope>NUCLEOTIDE SEQUENCE</scope>
</reference>
<sequence>MKRINTANIISKNAAIKIPRQCWRLDVDARLLASKFPLFKNSARPELLYLYNLIGYQTHLKYKNDQ</sequence>
<dbReference type="Proteomes" id="UP000663866">
    <property type="component" value="Unassembled WGS sequence"/>
</dbReference>
<comment type="caution">
    <text evidence="1">The sequence shown here is derived from an EMBL/GenBank/DDBJ whole genome shotgun (WGS) entry which is preliminary data.</text>
</comment>
<proteinExistence type="predicted"/>
<protein>
    <submittedName>
        <fullName evidence="1">Uncharacterized protein</fullName>
    </submittedName>
</protein>
<feature type="non-terminal residue" evidence="1">
    <location>
        <position position="66"/>
    </location>
</feature>